<proteinExistence type="inferred from homology"/>
<dbReference type="PANTHER" id="PTHR23408:SF3">
    <property type="entry name" value="METHYLMALONIC ACIDURIA TYPE A PROTEIN, MITOCHONDRIAL"/>
    <property type="match status" value="1"/>
</dbReference>
<comment type="similarity">
    <text evidence="1">Belongs to the SIMIBI class G3E GTPase family. ArgK/MeaB subfamily.</text>
</comment>
<dbReference type="GO" id="GO:0016301">
    <property type="term" value="F:kinase activity"/>
    <property type="evidence" value="ECO:0007669"/>
    <property type="project" value="UniProtKB-KW"/>
</dbReference>
<keyword evidence="3" id="KW-0808">Transferase</keyword>
<dbReference type="SMART" id="SM00382">
    <property type="entry name" value="AAA"/>
    <property type="match status" value="1"/>
</dbReference>
<dbReference type="InterPro" id="IPR003593">
    <property type="entry name" value="AAA+_ATPase"/>
</dbReference>
<evidence type="ECO:0000313" key="4">
    <source>
        <dbReference type="Proteomes" id="UP000228535"/>
    </source>
</evidence>
<feature type="domain" description="AAA+ ATPase" evidence="2">
    <location>
        <begin position="91"/>
        <end position="242"/>
    </location>
</feature>
<keyword evidence="4" id="KW-1185">Reference proteome</keyword>
<sequence>MVGAPNLRAGRRYPNGKCNRLVPAASCRRRVCWQNSFPLAKRFSADEYAAGILAGNRMVLSRAITLVESTLPSDQRLAQQVLDQVLPHAGRSVRVGITGVPGVGKSTFIEALGLELLRQGKRLAVLAVDPTSQRSGGSILGDKTRMNQLAAQEQAYIRPSPAGRSLGGVTRSTREAMILCEAAGHDVIFIETVGVGQSETAVHGMVDFFLLLMLAGAGDELQGIKKGIMEMADAVTITKADGQNEIAAKLARREYQNALHLFPLAPSGWNPKVTVSSALTGRGVPEVWQVVEQYVQQTQQSGYFQRRRQEQNLHWLYEAIRQGLEEQFYAKANVQAQLPALRQQVIEGSKSAFGAAAELLSL</sequence>
<dbReference type="NCBIfam" id="TIGR00750">
    <property type="entry name" value="lao"/>
    <property type="match status" value="1"/>
</dbReference>
<evidence type="ECO:0000313" key="3">
    <source>
        <dbReference type="EMBL" id="PJJ47871.1"/>
    </source>
</evidence>
<dbReference type="NCBIfam" id="NF006958">
    <property type="entry name" value="PRK09435.1"/>
    <property type="match status" value="1"/>
</dbReference>
<dbReference type="Gene3D" id="3.40.50.300">
    <property type="entry name" value="P-loop containing nucleotide triphosphate hydrolases"/>
    <property type="match status" value="1"/>
</dbReference>
<dbReference type="GO" id="GO:0005525">
    <property type="term" value="F:GTP binding"/>
    <property type="evidence" value="ECO:0007669"/>
    <property type="project" value="InterPro"/>
</dbReference>
<dbReference type="InterPro" id="IPR005129">
    <property type="entry name" value="GTPase_ArgK"/>
</dbReference>
<dbReference type="PANTHER" id="PTHR23408">
    <property type="entry name" value="METHYLMALONYL-COA MUTASE"/>
    <property type="match status" value="1"/>
</dbReference>
<comment type="caution">
    <text evidence="3">The sequence shown here is derived from an EMBL/GenBank/DDBJ whole genome shotgun (WGS) entry which is preliminary data.</text>
</comment>
<dbReference type="Pfam" id="PF03308">
    <property type="entry name" value="MeaB"/>
    <property type="match status" value="1"/>
</dbReference>
<dbReference type="EMBL" id="PGFA01000005">
    <property type="protein sequence ID" value="PJJ47871.1"/>
    <property type="molecule type" value="Genomic_DNA"/>
</dbReference>
<keyword evidence="3" id="KW-0418">Kinase</keyword>
<dbReference type="SUPFAM" id="SSF52540">
    <property type="entry name" value="P-loop containing nucleoside triphosphate hydrolases"/>
    <property type="match status" value="1"/>
</dbReference>
<dbReference type="Gene3D" id="1.10.287.130">
    <property type="match status" value="1"/>
</dbReference>
<reference evidence="3 4" key="1">
    <citation type="submission" date="2017-11" db="EMBL/GenBank/DDBJ databases">
        <title>Genomic Encyclopedia of Archaeal and Bacterial Type Strains, Phase II (KMG-II): From Individual Species to Whole Genera.</title>
        <authorList>
            <person name="Goeker M."/>
        </authorList>
    </citation>
    <scope>NUCLEOTIDE SEQUENCE [LARGE SCALE GENOMIC DNA]</scope>
    <source>
        <strain evidence="3 4">DSM 11115</strain>
    </source>
</reference>
<dbReference type="InterPro" id="IPR027417">
    <property type="entry name" value="P-loop_NTPase"/>
</dbReference>
<dbReference type="Proteomes" id="UP000228535">
    <property type="component" value="Unassembled WGS sequence"/>
</dbReference>
<evidence type="ECO:0000259" key="2">
    <source>
        <dbReference type="SMART" id="SM00382"/>
    </source>
</evidence>
<dbReference type="GO" id="GO:0003924">
    <property type="term" value="F:GTPase activity"/>
    <property type="evidence" value="ECO:0007669"/>
    <property type="project" value="InterPro"/>
</dbReference>
<dbReference type="GO" id="GO:0005737">
    <property type="term" value="C:cytoplasm"/>
    <property type="evidence" value="ECO:0007669"/>
    <property type="project" value="TreeGrafter"/>
</dbReference>
<name>A0A2M9AQ91_9BACT</name>
<organism evidence="3 4">
    <name type="scientific">Hymenobacter chitinivorans DSM 11115</name>
    <dbReference type="NCBI Taxonomy" id="1121954"/>
    <lineage>
        <taxon>Bacteria</taxon>
        <taxon>Pseudomonadati</taxon>
        <taxon>Bacteroidota</taxon>
        <taxon>Cytophagia</taxon>
        <taxon>Cytophagales</taxon>
        <taxon>Hymenobacteraceae</taxon>
        <taxon>Hymenobacter</taxon>
    </lineage>
</organism>
<evidence type="ECO:0000256" key="1">
    <source>
        <dbReference type="ARBA" id="ARBA00009625"/>
    </source>
</evidence>
<dbReference type="Gene3D" id="1.20.5.170">
    <property type="match status" value="1"/>
</dbReference>
<dbReference type="CDD" id="cd03114">
    <property type="entry name" value="MMAA-like"/>
    <property type="match status" value="1"/>
</dbReference>
<dbReference type="AlphaFoldDB" id="A0A2M9AQ91"/>
<protein>
    <submittedName>
        <fullName evidence="3">LAO/AO transport system kinase</fullName>
    </submittedName>
</protein>
<accession>A0A2M9AQ91</accession>
<gene>
    <name evidence="3" type="ORF">CLV45_4561</name>
</gene>